<dbReference type="Proteomes" id="UP000016930">
    <property type="component" value="Unassembled WGS sequence"/>
</dbReference>
<gene>
    <name evidence="1" type="ORF">CERSUDRAFT_72659</name>
</gene>
<protein>
    <submittedName>
        <fullName evidence="1">Uncharacterized protein</fullName>
    </submittedName>
</protein>
<keyword evidence="2" id="KW-1185">Reference proteome</keyword>
<dbReference type="HOGENOM" id="CLU_647223_0_0_1"/>
<accession>M2R0L4</accession>
<reference evidence="1 2" key="1">
    <citation type="journal article" date="2012" name="Proc. Natl. Acad. Sci. U.S.A.">
        <title>Comparative genomics of Ceriporiopsis subvermispora and Phanerochaete chrysosporium provide insight into selective ligninolysis.</title>
        <authorList>
            <person name="Fernandez-Fueyo E."/>
            <person name="Ruiz-Duenas F.J."/>
            <person name="Ferreira P."/>
            <person name="Floudas D."/>
            <person name="Hibbett D.S."/>
            <person name="Canessa P."/>
            <person name="Larrondo L.F."/>
            <person name="James T.Y."/>
            <person name="Seelenfreund D."/>
            <person name="Lobos S."/>
            <person name="Polanco R."/>
            <person name="Tello M."/>
            <person name="Honda Y."/>
            <person name="Watanabe T."/>
            <person name="Watanabe T."/>
            <person name="Ryu J.S."/>
            <person name="Kubicek C.P."/>
            <person name="Schmoll M."/>
            <person name="Gaskell J."/>
            <person name="Hammel K.E."/>
            <person name="St John F.J."/>
            <person name="Vanden Wymelenberg A."/>
            <person name="Sabat G."/>
            <person name="Splinter BonDurant S."/>
            <person name="Syed K."/>
            <person name="Yadav J.S."/>
            <person name="Doddapaneni H."/>
            <person name="Subramanian V."/>
            <person name="Lavin J.L."/>
            <person name="Oguiza J.A."/>
            <person name="Perez G."/>
            <person name="Pisabarro A.G."/>
            <person name="Ramirez L."/>
            <person name="Santoyo F."/>
            <person name="Master E."/>
            <person name="Coutinho P.M."/>
            <person name="Henrissat B."/>
            <person name="Lombard V."/>
            <person name="Magnuson J.K."/>
            <person name="Kuees U."/>
            <person name="Hori C."/>
            <person name="Igarashi K."/>
            <person name="Samejima M."/>
            <person name="Held B.W."/>
            <person name="Barry K.W."/>
            <person name="LaButti K.M."/>
            <person name="Lapidus A."/>
            <person name="Lindquist E.A."/>
            <person name="Lucas S.M."/>
            <person name="Riley R."/>
            <person name="Salamov A.A."/>
            <person name="Hoffmeister D."/>
            <person name="Schwenk D."/>
            <person name="Hadar Y."/>
            <person name="Yarden O."/>
            <person name="de Vries R.P."/>
            <person name="Wiebenga A."/>
            <person name="Stenlid J."/>
            <person name="Eastwood D."/>
            <person name="Grigoriev I.V."/>
            <person name="Berka R.M."/>
            <person name="Blanchette R.A."/>
            <person name="Kersten P."/>
            <person name="Martinez A.T."/>
            <person name="Vicuna R."/>
            <person name="Cullen D."/>
        </authorList>
    </citation>
    <scope>NUCLEOTIDE SEQUENCE [LARGE SCALE GENOMIC DNA]</scope>
    <source>
        <strain evidence="1 2">B</strain>
    </source>
</reference>
<dbReference type="AlphaFoldDB" id="M2R0L4"/>
<proteinExistence type="predicted"/>
<evidence type="ECO:0000313" key="2">
    <source>
        <dbReference type="Proteomes" id="UP000016930"/>
    </source>
</evidence>
<dbReference type="EMBL" id="KB445795">
    <property type="protein sequence ID" value="EMD38045.1"/>
    <property type="molecule type" value="Genomic_DNA"/>
</dbReference>
<organism evidence="1 2">
    <name type="scientific">Ceriporiopsis subvermispora (strain B)</name>
    <name type="common">White-rot fungus</name>
    <name type="synonym">Gelatoporia subvermispora</name>
    <dbReference type="NCBI Taxonomy" id="914234"/>
    <lineage>
        <taxon>Eukaryota</taxon>
        <taxon>Fungi</taxon>
        <taxon>Dikarya</taxon>
        <taxon>Basidiomycota</taxon>
        <taxon>Agaricomycotina</taxon>
        <taxon>Agaricomycetes</taxon>
        <taxon>Polyporales</taxon>
        <taxon>Gelatoporiaceae</taxon>
        <taxon>Gelatoporia</taxon>
    </lineage>
</organism>
<sequence>MSESGDKDSGTTDVACQQYLTRWAGVHYELTISYKFLFIWDIHLNWEYCTERLKSLSLRCRDAHDQKRPSWPWPESEKGFTALYGVSLFIWLTPLQNLEYLCIQGSPVYLKYTHIQWELCFYMPPQMQRLTHLELAYVTPWPQLDFIYSDRGREVTEFANVTKLTLHHTQAGLHQLTHFALRLCLLKVTNLELTCDLEGPGQDDIFMEYGEQLAFLIQTKRVITTKVGVYNAGHRGPGFSIQLWGTIPAGTSPLHYTFFVRYSPPTSQETAAAIQSTCLAALRGLFSSIEPTEKVLQLEFSSIKCQPGGYWVTLLRQLPSLVGATRSLSLTGECACFLRPGQPFELSQLQLVDVDFNLKRTQSDSGEETWEHLQAFLSKQRPREVNLILRHCRNEPDFISQIADMEHIKVNYAEEHNPTQPDSA</sequence>
<evidence type="ECO:0000313" key="1">
    <source>
        <dbReference type="EMBL" id="EMD38045.1"/>
    </source>
</evidence>
<name>M2R0L4_CERS8</name>